<name>A0ABX1FHC9_9PSEU</name>
<dbReference type="PROSITE" id="PS50850">
    <property type="entry name" value="MFS"/>
    <property type="match status" value="1"/>
</dbReference>
<comment type="subcellular location">
    <subcellularLocation>
        <location evidence="1">Cell membrane</location>
        <topology evidence="1">Multi-pass membrane protein</topology>
    </subcellularLocation>
</comment>
<proteinExistence type="predicted"/>
<feature type="transmembrane region" description="Helical" evidence="5">
    <location>
        <begin position="285"/>
        <end position="305"/>
    </location>
</feature>
<evidence type="ECO:0000313" key="8">
    <source>
        <dbReference type="Proteomes" id="UP001515943"/>
    </source>
</evidence>
<feature type="transmembrane region" description="Helical" evidence="5">
    <location>
        <begin position="240"/>
        <end position="265"/>
    </location>
</feature>
<feature type="transmembrane region" description="Helical" evidence="5">
    <location>
        <begin position="200"/>
        <end position="220"/>
    </location>
</feature>
<protein>
    <submittedName>
        <fullName evidence="7">MFS transporter</fullName>
    </submittedName>
</protein>
<dbReference type="SUPFAM" id="SSF103473">
    <property type="entry name" value="MFS general substrate transporter"/>
    <property type="match status" value="1"/>
</dbReference>
<dbReference type="InterPro" id="IPR020846">
    <property type="entry name" value="MFS_dom"/>
</dbReference>
<feature type="transmembrane region" description="Helical" evidence="5">
    <location>
        <begin position="84"/>
        <end position="104"/>
    </location>
</feature>
<dbReference type="PANTHER" id="PTHR23501:SF197">
    <property type="entry name" value="COMD"/>
    <property type="match status" value="1"/>
</dbReference>
<dbReference type="Proteomes" id="UP001515943">
    <property type="component" value="Unassembled WGS sequence"/>
</dbReference>
<feature type="transmembrane region" description="Helical" evidence="5">
    <location>
        <begin position="173"/>
        <end position="194"/>
    </location>
</feature>
<dbReference type="EMBL" id="VSRL01000053">
    <property type="protein sequence ID" value="NKE58371.1"/>
    <property type="molecule type" value="Genomic_DNA"/>
</dbReference>
<accession>A0ABX1FHC9</accession>
<dbReference type="InterPro" id="IPR036259">
    <property type="entry name" value="MFS_trans_sf"/>
</dbReference>
<feature type="non-terminal residue" evidence="7">
    <location>
        <position position="309"/>
    </location>
</feature>
<evidence type="ECO:0000256" key="2">
    <source>
        <dbReference type="ARBA" id="ARBA00022692"/>
    </source>
</evidence>
<evidence type="ECO:0000256" key="3">
    <source>
        <dbReference type="ARBA" id="ARBA00022989"/>
    </source>
</evidence>
<comment type="caution">
    <text evidence="7">The sequence shown here is derived from an EMBL/GenBank/DDBJ whole genome shotgun (WGS) entry which is preliminary data.</text>
</comment>
<evidence type="ECO:0000256" key="4">
    <source>
        <dbReference type="ARBA" id="ARBA00023136"/>
    </source>
</evidence>
<reference evidence="7 8" key="1">
    <citation type="submission" date="2019-08" db="EMBL/GenBank/DDBJ databases">
        <title>Lentzea from Indian Himalayas.</title>
        <authorList>
            <person name="Mandal S."/>
            <person name="Mallick Gupta A."/>
            <person name="Maiti P.K."/>
            <person name="Sarkar J."/>
            <person name="Mandal S."/>
        </authorList>
    </citation>
    <scope>NUCLEOTIDE SEQUENCE [LARGE SCALE GENOMIC DNA]</scope>
    <source>
        <strain evidence="7 8">PSKA42</strain>
    </source>
</reference>
<evidence type="ECO:0000259" key="6">
    <source>
        <dbReference type="PROSITE" id="PS50850"/>
    </source>
</evidence>
<keyword evidence="2 5" id="KW-0812">Transmembrane</keyword>
<keyword evidence="3 5" id="KW-1133">Transmembrane helix</keyword>
<feature type="transmembrane region" description="Helical" evidence="5">
    <location>
        <begin position="111"/>
        <end position="131"/>
    </location>
</feature>
<dbReference type="InterPro" id="IPR011701">
    <property type="entry name" value="MFS"/>
</dbReference>
<dbReference type="PANTHER" id="PTHR23501">
    <property type="entry name" value="MAJOR FACILITATOR SUPERFAMILY"/>
    <property type="match status" value="1"/>
</dbReference>
<organism evidence="7 8">
    <name type="scientific">Lentzea indica</name>
    <dbReference type="NCBI Taxonomy" id="2604800"/>
    <lineage>
        <taxon>Bacteria</taxon>
        <taxon>Bacillati</taxon>
        <taxon>Actinomycetota</taxon>
        <taxon>Actinomycetes</taxon>
        <taxon>Pseudonocardiales</taxon>
        <taxon>Pseudonocardiaceae</taxon>
        <taxon>Lentzea</taxon>
    </lineage>
</organism>
<feature type="transmembrane region" description="Helical" evidence="5">
    <location>
        <begin position="55"/>
        <end position="78"/>
    </location>
</feature>
<evidence type="ECO:0000313" key="7">
    <source>
        <dbReference type="EMBL" id="NKE58371.1"/>
    </source>
</evidence>
<evidence type="ECO:0000256" key="5">
    <source>
        <dbReference type="SAM" id="Phobius"/>
    </source>
</evidence>
<keyword evidence="4 5" id="KW-0472">Membrane</keyword>
<dbReference type="Pfam" id="PF07690">
    <property type="entry name" value="MFS_1"/>
    <property type="match status" value="1"/>
</dbReference>
<feature type="transmembrane region" description="Helical" evidence="5">
    <location>
        <begin position="137"/>
        <end position="161"/>
    </location>
</feature>
<gene>
    <name evidence="7" type="ORF">FXN61_16680</name>
</gene>
<sequence length="309" mass="31994">MVDTVITAPLIVLPQMLEHFGADQPAWLNASALLAGAMWAPLLGRTADVHGKRKVLVWTLILAGTGALVCMIAPSLWMFVLGRVIQGAAVASLFLTVGVVRDICDTRMGMIVTGIVTTGNAVFGIGFPFLFETLSQAYGYRIVFVVSAVFAAVGALLVRFFLPESVVRTPGRIDVAGALLLGGGIAAVVTYVSLGGDLGWTGAIPLLILLTGAVTLGCWIRLAHRKPDPVVDITNLSRPLMLTLGVVVLGTGAYQSMLQLFSLLADVSADEGLGYGLAAEGALGMLYGIPAIGIVLGGTLAGALAPRIG</sequence>
<evidence type="ECO:0000256" key="1">
    <source>
        <dbReference type="ARBA" id="ARBA00004651"/>
    </source>
</evidence>
<dbReference type="Gene3D" id="1.20.1250.20">
    <property type="entry name" value="MFS general substrate transporter like domains"/>
    <property type="match status" value="1"/>
</dbReference>
<feature type="domain" description="Major facilitator superfamily (MFS) profile" evidence="6">
    <location>
        <begin position="1"/>
        <end position="309"/>
    </location>
</feature>
<feature type="transmembrane region" description="Helical" evidence="5">
    <location>
        <begin position="26"/>
        <end position="43"/>
    </location>
</feature>
<keyword evidence="8" id="KW-1185">Reference proteome</keyword>